<sequence length="158" mass="16631">MLRGWAGGWEEGSAQSRTHLEVLRIHMQLLAVQFAQSGKGLLDVVQVLHGFPKGGQHLLAVGMDLGVVEDGFGTGEVPEGREEPLGPGVDDQQPRERETGGFAAACLHIDLGPQAGNVVLLFGCPVHHGEETLAPLLLFSSLQPGSSQTQLPKGGAEV</sequence>
<feature type="region of interest" description="Disordered" evidence="1">
    <location>
        <begin position="73"/>
        <end position="96"/>
    </location>
</feature>
<name>A0A674J8G0_9SAUR</name>
<evidence type="ECO:0000313" key="3">
    <source>
        <dbReference type="Proteomes" id="UP000472274"/>
    </source>
</evidence>
<proteinExistence type="predicted"/>
<dbReference type="GeneTree" id="ENSGT00390000010849"/>
<dbReference type="InParanoid" id="A0A674J8G0"/>
<evidence type="ECO:0000256" key="1">
    <source>
        <dbReference type="SAM" id="MobiDB-lite"/>
    </source>
</evidence>
<reference evidence="2" key="2">
    <citation type="submission" date="2025-09" db="UniProtKB">
        <authorList>
            <consortium name="Ensembl"/>
        </authorList>
    </citation>
    <scope>IDENTIFICATION</scope>
</reference>
<accession>A0A674J8G0</accession>
<reference evidence="2" key="1">
    <citation type="submission" date="2025-08" db="UniProtKB">
        <authorList>
            <consortium name="Ensembl"/>
        </authorList>
    </citation>
    <scope>IDENTIFICATION</scope>
</reference>
<dbReference type="AlphaFoldDB" id="A0A674J8G0"/>
<dbReference type="Proteomes" id="UP000472274">
    <property type="component" value="Unplaced"/>
</dbReference>
<organism evidence="2 3">
    <name type="scientific">Terrapene triunguis</name>
    <name type="common">Three-toed box turtle</name>
    <dbReference type="NCBI Taxonomy" id="2587831"/>
    <lineage>
        <taxon>Eukaryota</taxon>
        <taxon>Metazoa</taxon>
        <taxon>Chordata</taxon>
        <taxon>Craniata</taxon>
        <taxon>Vertebrata</taxon>
        <taxon>Euteleostomi</taxon>
        <taxon>Archelosauria</taxon>
        <taxon>Testudinata</taxon>
        <taxon>Testudines</taxon>
        <taxon>Cryptodira</taxon>
        <taxon>Durocryptodira</taxon>
        <taxon>Testudinoidea</taxon>
        <taxon>Emydidae</taxon>
        <taxon>Terrapene</taxon>
    </lineage>
</organism>
<keyword evidence="3" id="KW-1185">Reference proteome</keyword>
<protein>
    <submittedName>
        <fullName evidence="2">Uncharacterized protein</fullName>
    </submittedName>
</protein>
<evidence type="ECO:0000313" key="2">
    <source>
        <dbReference type="Ensembl" id="ENSTMTP00000015719.1"/>
    </source>
</evidence>
<dbReference type="Ensembl" id="ENSTMTT00000016275.1">
    <property type="protein sequence ID" value="ENSTMTP00000015719.1"/>
    <property type="gene ID" value="ENSTMTG00000011493.1"/>
</dbReference>